<proteinExistence type="inferred from homology"/>
<dbReference type="InterPro" id="IPR050360">
    <property type="entry name" value="MFS_Sugar_Transporters"/>
</dbReference>
<evidence type="ECO:0000313" key="11">
    <source>
        <dbReference type="Proteomes" id="UP001280581"/>
    </source>
</evidence>
<dbReference type="PANTHER" id="PTHR48022">
    <property type="entry name" value="PLASTIDIC GLUCOSE TRANSPORTER 4"/>
    <property type="match status" value="1"/>
</dbReference>
<dbReference type="NCBIfam" id="TIGR00879">
    <property type="entry name" value="SP"/>
    <property type="match status" value="1"/>
</dbReference>
<dbReference type="PROSITE" id="PS00216">
    <property type="entry name" value="SUGAR_TRANSPORT_1"/>
    <property type="match status" value="1"/>
</dbReference>
<keyword evidence="5 8" id="KW-1133">Transmembrane helix</keyword>
<dbReference type="AlphaFoldDB" id="A0AAN6RD39"/>
<name>A0AAN6RD39_9PLEO</name>
<feature type="transmembrane region" description="Helical" evidence="8">
    <location>
        <begin position="75"/>
        <end position="95"/>
    </location>
</feature>
<dbReference type="InterPro" id="IPR020846">
    <property type="entry name" value="MFS_dom"/>
</dbReference>
<evidence type="ECO:0000256" key="6">
    <source>
        <dbReference type="ARBA" id="ARBA00023136"/>
    </source>
</evidence>
<dbReference type="PANTHER" id="PTHR48022:SF48">
    <property type="entry name" value="SUGAR TRANSPORTER, PUTATIVE (AFU_ORTHOLOGUE AFUA_3G06730)-RELATED"/>
    <property type="match status" value="1"/>
</dbReference>
<dbReference type="PROSITE" id="PS50850">
    <property type="entry name" value="MFS"/>
    <property type="match status" value="1"/>
</dbReference>
<evidence type="ECO:0000256" key="3">
    <source>
        <dbReference type="ARBA" id="ARBA00022448"/>
    </source>
</evidence>
<evidence type="ECO:0000256" key="2">
    <source>
        <dbReference type="ARBA" id="ARBA00010992"/>
    </source>
</evidence>
<feature type="transmembrane region" description="Helical" evidence="8">
    <location>
        <begin position="107"/>
        <end position="127"/>
    </location>
</feature>
<dbReference type="InterPro" id="IPR005829">
    <property type="entry name" value="Sugar_transporter_CS"/>
</dbReference>
<dbReference type="EMBL" id="WVTA01000014">
    <property type="protein sequence ID" value="KAK3202162.1"/>
    <property type="molecule type" value="Genomic_DNA"/>
</dbReference>
<protein>
    <recommendedName>
        <fullName evidence="9">Major facilitator superfamily (MFS) profile domain-containing protein</fullName>
    </recommendedName>
</protein>
<keyword evidence="6 8" id="KW-0472">Membrane</keyword>
<dbReference type="PROSITE" id="PS00217">
    <property type="entry name" value="SUGAR_TRANSPORT_2"/>
    <property type="match status" value="1"/>
</dbReference>
<dbReference type="SUPFAM" id="SSF103473">
    <property type="entry name" value="MFS general substrate transporter"/>
    <property type="match status" value="1"/>
</dbReference>
<dbReference type="Pfam" id="PF00083">
    <property type="entry name" value="Sugar_tr"/>
    <property type="match status" value="1"/>
</dbReference>
<accession>A0AAN6RD39</accession>
<feature type="transmembrane region" description="Helical" evidence="8">
    <location>
        <begin position="467"/>
        <end position="486"/>
    </location>
</feature>
<dbReference type="InterPro" id="IPR036259">
    <property type="entry name" value="MFS_trans_sf"/>
</dbReference>
<dbReference type="GO" id="GO:0016020">
    <property type="term" value="C:membrane"/>
    <property type="evidence" value="ECO:0007669"/>
    <property type="project" value="UniProtKB-SubCell"/>
</dbReference>
<feature type="transmembrane region" description="Helical" evidence="8">
    <location>
        <begin position="371"/>
        <end position="388"/>
    </location>
</feature>
<keyword evidence="4 8" id="KW-0812">Transmembrane</keyword>
<evidence type="ECO:0000256" key="8">
    <source>
        <dbReference type="SAM" id="Phobius"/>
    </source>
</evidence>
<dbReference type="FunFam" id="1.20.1250.20:FF:000451">
    <property type="entry name" value="MFS sugar transporter, putative"/>
    <property type="match status" value="1"/>
</dbReference>
<sequence>MSGDFENAGVGPGPGPKQGVYKELRQNPYLLGLSAFASLGGFLFGYDQGVISGVLTMESFAAKFPRIATDSSFKGWFVSTLLLLAWAGSLVNGPVADKFGRKGSIEIAVVIFTIGSALQAGAISIGMALAGRAIAGFAVGMLTMIVPMYMSEVSTAGIRGTLVVLQQLSITLGILVSYWLEYGTQYIGGTRCAPDIPYTGGTPSERTFDPYNDVGPNGCTGQSDAAWRVPFALQIFPGLVLGIGMLFFPESPRYYCMRDNEEEGIKALARVRRTNVDDNLLQMEYLSIKAEVIFEESFNREKFPGKTGVSLYLAGYTTLFSTWPSFRRTAIGCCVMFFQQFIGCNAIIYYAPTIFGQLGLSGTTSGLLATGVYGIVNTLSTLPALFLIDKIGRKPLLLCGAAGTFISLVIVGGIIGGYGSTLKDHPAAGWTGIAFVYIYDVNFSYSWAPIGWVLPSEIYNIGNRSKAMSLTTSSTWMCNFIIGLVTPDMLETIGYGTYIFFAAFALIAFVFTWFLIPETKGKSLEEMDAVFGDTTAHEEKARLYAIATSLGLQEAQTAAHDIKSEKALHDETSEL</sequence>
<dbReference type="FunFam" id="1.20.1250.20:FF:000388">
    <property type="entry name" value="MFS sugar transporter, putative"/>
    <property type="match status" value="1"/>
</dbReference>
<dbReference type="Proteomes" id="UP001280581">
    <property type="component" value="Unassembled WGS sequence"/>
</dbReference>
<dbReference type="Gene3D" id="1.20.1250.20">
    <property type="entry name" value="MFS general substrate transporter like domains"/>
    <property type="match status" value="2"/>
</dbReference>
<feature type="transmembrane region" description="Helical" evidence="8">
    <location>
        <begin position="133"/>
        <end position="150"/>
    </location>
</feature>
<keyword evidence="11" id="KW-1185">Reference proteome</keyword>
<organism evidence="10 11">
    <name type="scientific">Pseudopithomyces chartarum</name>
    <dbReference type="NCBI Taxonomy" id="1892770"/>
    <lineage>
        <taxon>Eukaryota</taxon>
        <taxon>Fungi</taxon>
        <taxon>Dikarya</taxon>
        <taxon>Ascomycota</taxon>
        <taxon>Pezizomycotina</taxon>
        <taxon>Dothideomycetes</taxon>
        <taxon>Pleosporomycetidae</taxon>
        <taxon>Pleosporales</taxon>
        <taxon>Massarineae</taxon>
        <taxon>Didymosphaeriaceae</taxon>
        <taxon>Pseudopithomyces</taxon>
    </lineage>
</organism>
<feature type="transmembrane region" description="Helical" evidence="8">
    <location>
        <begin position="29"/>
        <end position="55"/>
    </location>
</feature>
<feature type="transmembrane region" description="Helical" evidence="8">
    <location>
        <begin position="430"/>
        <end position="455"/>
    </location>
</feature>
<evidence type="ECO:0000256" key="4">
    <source>
        <dbReference type="ARBA" id="ARBA00022692"/>
    </source>
</evidence>
<keyword evidence="3 7" id="KW-0813">Transport</keyword>
<feature type="transmembrane region" description="Helical" evidence="8">
    <location>
        <begin position="330"/>
        <end position="351"/>
    </location>
</feature>
<evidence type="ECO:0000256" key="5">
    <source>
        <dbReference type="ARBA" id="ARBA00022989"/>
    </source>
</evidence>
<feature type="transmembrane region" description="Helical" evidence="8">
    <location>
        <begin position="395"/>
        <end position="418"/>
    </location>
</feature>
<dbReference type="PRINTS" id="PR00171">
    <property type="entry name" value="SUGRTRNSPORT"/>
</dbReference>
<dbReference type="InterPro" id="IPR005828">
    <property type="entry name" value="MFS_sugar_transport-like"/>
</dbReference>
<feature type="domain" description="Major facilitator superfamily (MFS) profile" evidence="9">
    <location>
        <begin position="33"/>
        <end position="520"/>
    </location>
</feature>
<evidence type="ECO:0000256" key="7">
    <source>
        <dbReference type="RuleBase" id="RU003346"/>
    </source>
</evidence>
<gene>
    <name evidence="10" type="ORF">GRF29_161g331613</name>
</gene>
<evidence type="ECO:0000313" key="10">
    <source>
        <dbReference type="EMBL" id="KAK3202162.1"/>
    </source>
</evidence>
<evidence type="ECO:0000259" key="9">
    <source>
        <dbReference type="PROSITE" id="PS50850"/>
    </source>
</evidence>
<feature type="transmembrane region" description="Helical" evidence="8">
    <location>
        <begin position="231"/>
        <end position="248"/>
    </location>
</feature>
<dbReference type="GO" id="GO:0005351">
    <property type="term" value="F:carbohydrate:proton symporter activity"/>
    <property type="evidence" value="ECO:0007669"/>
    <property type="project" value="TreeGrafter"/>
</dbReference>
<dbReference type="InterPro" id="IPR003663">
    <property type="entry name" value="Sugar/inositol_transpt"/>
</dbReference>
<evidence type="ECO:0000256" key="1">
    <source>
        <dbReference type="ARBA" id="ARBA00004141"/>
    </source>
</evidence>
<reference evidence="10 11" key="1">
    <citation type="submission" date="2021-02" db="EMBL/GenBank/DDBJ databases">
        <title>Genome assembly of Pseudopithomyces chartarum.</title>
        <authorList>
            <person name="Jauregui R."/>
            <person name="Singh J."/>
            <person name="Voisey C."/>
        </authorList>
    </citation>
    <scope>NUCLEOTIDE SEQUENCE [LARGE SCALE GENOMIC DNA]</scope>
    <source>
        <strain evidence="10 11">AGR01</strain>
    </source>
</reference>
<feature type="transmembrane region" description="Helical" evidence="8">
    <location>
        <begin position="162"/>
        <end position="180"/>
    </location>
</feature>
<feature type="transmembrane region" description="Helical" evidence="8">
    <location>
        <begin position="498"/>
        <end position="516"/>
    </location>
</feature>
<comment type="subcellular location">
    <subcellularLocation>
        <location evidence="1">Membrane</location>
        <topology evidence="1">Multi-pass membrane protein</topology>
    </subcellularLocation>
</comment>
<comment type="similarity">
    <text evidence="2 7">Belongs to the major facilitator superfamily. Sugar transporter (TC 2.A.1.1) family.</text>
</comment>
<comment type="caution">
    <text evidence="10">The sequence shown here is derived from an EMBL/GenBank/DDBJ whole genome shotgun (WGS) entry which is preliminary data.</text>
</comment>